<keyword evidence="6" id="KW-0333">Golgi apparatus</keyword>
<dbReference type="Gene3D" id="3.40.50.300">
    <property type="entry name" value="P-loop containing nucleotide triphosphate hydrolases"/>
    <property type="match status" value="1"/>
</dbReference>
<sequence length="230" mass="26234">MGVCARDLVPLPAPRPHALSQVPPPLNLTSLARPDLLLVTPILRSASTTLMHLLRLLAPHRGFSFTPRQRRRAEFVHIPDPKIQDLETCLANPRDIECKYVAGSKTLGHTTEFFCGHHDYCPVFGDREGLAAAKEGVERGWAVVGVLEEWSKTLEVLENYVPRFFIGAKQLYYGHIHRNKTLRNENFYRPNVEEAAKEALKKVFEVEYEFYQFVKQRLDKQYHALASVGV</sequence>
<evidence type="ECO:0000256" key="3">
    <source>
        <dbReference type="ARBA" id="ARBA00022692"/>
    </source>
</evidence>
<evidence type="ECO:0000256" key="2">
    <source>
        <dbReference type="ARBA" id="ARBA00022679"/>
    </source>
</evidence>
<comment type="caution">
    <text evidence="9">The sequence shown here is derived from an EMBL/GenBank/DDBJ whole genome shotgun (WGS) entry which is preliminary data.</text>
</comment>
<dbReference type="PANTHER" id="PTHR12129:SF20">
    <property type="entry name" value="HEPARAN SULFATE 2-O-SULFOTRANSFERASE PIPE"/>
    <property type="match status" value="1"/>
</dbReference>
<keyword evidence="5" id="KW-1133">Transmembrane helix</keyword>
<evidence type="ECO:0000256" key="6">
    <source>
        <dbReference type="ARBA" id="ARBA00023034"/>
    </source>
</evidence>
<dbReference type="Proteomes" id="UP001487740">
    <property type="component" value="Unassembled WGS sequence"/>
</dbReference>
<keyword evidence="2" id="KW-0808">Transferase</keyword>
<evidence type="ECO:0000256" key="8">
    <source>
        <dbReference type="ARBA" id="ARBA00023180"/>
    </source>
</evidence>
<keyword evidence="4" id="KW-0735">Signal-anchor</keyword>
<protein>
    <submittedName>
        <fullName evidence="9">Uncharacterized protein</fullName>
    </submittedName>
</protein>
<dbReference type="AlphaFoldDB" id="A0AAW0SW43"/>
<keyword evidence="7" id="KW-0472">Membrane</keyword>
<keyword evidence="3" id="KW-0812">Transmembrane</keyword>
<proteinExistence type="predicted"/>
<name>A0AAW0SW43_SCYPA</name>
<dbReference type="EMBL" id="JARAKH010000043">
    <property type="protein sequence ID" value="KAK8379293.1"/>
    <property type="molecule type" value="Genomic_DNA"/>
</dbReference>
<evidence type="ECO:0000256" key="7">
    <source>
        <dbReference type="ARBA" id="ARBA00023136"/>
    </source>
</evidence>
<dbReference type="PANTHER" id="PTHR12129">
    <property type="entry name" value="HEPARAN SULFATE 2-O-SULFOTRANSFERASE"/>
    <property type="match status" value="1"/>
</dbReference>
<gene>
    <name evidence="9" type="ORF">O3P69_019279</name>
</gene>
<evidence type="ECO:0000256" key="4">
    <source>
        <dbReference type="ARBA" id="ARBA00022968"/>
    </source>
</evidence>
<evidence type="ECO:0000313" key="9">
    <source>
        <dbReference type="EMBL" id="KAK8379293.1"/>
    </source>
</evidence>
<reference evidence="9 10" key="1">
    <citation type="submission" date="2023-03" db="EMBL/GenBank/DDBJ databases">
        <title>High-quality genome of Scylla paramamosain provides insights in environmental adaptation.</title>
        <authorList>
            <person name="Zhang L."/>
        </authorList>
    </citation>
    <scope>NUCLEOTIDE SEQUENCE [LARGE SCALE GENOMIC DNA]</scope>
    <source>
        <strain evidence="9">LZ_2023a</strain>
        <tissue evidence="9">Muscle</tissue>
    </source>
</reference>
<dbReference type="GO" id="GO:0000139">
    <property type="term" value="C:Golgi membrane"/>
    <property type="evidence" value="ECO:0007669"/>
    <property type="project" value="UniProtKB-SubCell"/>
</dbReference>
<organism evidence="9 10">
    <name type="scientific">Scylla paramamosain</name>
    <name type="common">Mud crab</name>
    <dbReference type="NCBI Taxonomy" id="85552"/>
    <lineage>
        <taxon>Eukaryota</taxon>
        <taxon>Metazoa</taxon>
        <taxon>Ecdysozoa</taxon>
        <taxon>Arthropoda</taxon>
        <taxon>Crustacea</taxon>
        <taxon>Multicrustacea</taxon>
        <taxon>Malacostraca</taxon>
        <taxon>Eumalacostraca</taxon>
        <taxon>Eucarida</taxon>
        <taxon>Decapoda</taxon>
        <taxon>Pleocyemata</taxon>
        <taxon>Brachyura</taxon>
        <taxon>Eubrachyura</taxon>
        <taxon>Portunoidea</taxon>
        <taxon>Portunidae</taxon>
        <taxon>Portuninae</taxon>
        <taxon>Scylla</taxon>
    </lineage>
</organism>
<evidence type="ECO:0000256" key="1">
    <source>
        <dbReference type="ARBA" id="ARBA00004323"/>
    </source>
</evidence>
<comment type="subcellular location">
    <subcellularLocation>
        <location evidence="1">Golgi apparatus membrane</location>
        <topology evidence="1">Single-pass type II membrane protein</topology>
    </subcellularLocation>
</comment>
<dbReference type="InterPro" id="IPR027417">
    <property type="entry name" value="P-loop_NTPase"/>
</dbReference>
<dbReference type="InterPro" id="IPR007734">
    <property type="entry name" value="Heparan_SO4_2-O-STrfase"/>
</dbReference>
<evidence type="ECO:0000256" key="5">
    <source>
        <dbReference type="ARBA" id="ARBA00022989"/>
    </source>
</evidence>
<keyword evidence="10" id="KW-1185">Reference proteome</keyword>
<accession>A0AAW0SW43</accession>
<keyword evidence="8" id="KW-0325">Glycoprotein</keyword>
<dbReference type="GO" id="GO:0008146">
    <property type="term" value="F:sulfotransferase activity"/>
    <property type="evidence" value="ECO:0007669"/>
    <property type="project" value="InterPro"/>
</dbReference>
<evidence type="ECO:0000313" key="10">
    <source>
        <dbReference type="Proteomes" id="UP001487740"/>
    </source>
</evidence>